<evidence type="ECO:0000256" key="4">
    <source>
        <dbReference type="ARBA" id="ARBA00022801"/>
    </source>
</evidence>
<keyword evidence="9" id="KW-1185">Reference proteome</keyword>
<feature type="domain" description="Calcineurin-like phosphoesterase" evidence="7">
    <location>
        <begin position="6"/>
        <end position="210"/>
    </location>
</feature>
<evidence type="ECO:0000313" key="9">
    <source>
        <dbReference type="Proteomes" id="UP000245678"/>
    </source>
</evidence>
<evidence type="ECO:0000256" key="6">
    <source>
        <dbReference type="ARBA" id="ARBA00023211"/>
    </source>
</evidence>
<evidence type="ECO:0000256" key="2">
    <source>
        <dbReference type="ARBA" id="ARBA00022519"/>
    </source>
</evidence>
<dbReference type="InterPro" id="IPR004843">
    <property type="entry name" value="Calcineurin-like_PHP"/>
</dbReference>
<dbReference type="GO" id="GO:0009245">
    <property type="term" value="P:lipid A biosynthetic process"/>
    <property type="evidence" value="ECO:0007669"/>
    <property type="project" value="TreeGrafter"/>
</dbReference>
<dbReference type="Gene3D" id="3.60.21.10">
    <property type="match status" value="1"/>
</dbReference>
<proteinExistence type="predicted"/>
<keyword evidence="3" id="KW-0479">Metal-binding</keyword>
<evidence type="ECO:0000313" key="8">
    <source>
        <dbReference type="EMBL" id="PWK69266.1"/>
    </source>
</evidence>
<organism evidence="8 9">
    <name type="scientific">Mucilaginibacter oryzae</name>
    <dbReference type="NCBI Taxonomy" id="468058"/>
    <lineage>
        <taxon>Bacteria</taxon>
        <taxon>Pseudomonadati</taxon>
        <taxon>Bacteroidota</taxon>
        <taxon>Sphingobacteriia</taxon>
        <taxon>Sphingobacteriales</taxon>
        <taxon>Sphingobacteriaceae</taxon>
        <taxon>Mucilaginibacter</taxon>
    </lineage>
</organism>
<keyword evidence="5" id="KW-0472">Membrane</keyword>
<dbReference type="Proteomes" id="UP000245678">
    <property type="component" value="Unassembled WGS sequence"/>
</dbReference>
<gene>
    <name evidence="8" type="ORF">LX99_04765</name>
</gene>
<comment type="caution">
    <text evidence="8">The sequence shown here is derived from an EMBL/GenBank/DDBJ whole genome shotgun (WGS) entry which is preliminary data.</text>
</comment>
<reference evidence="8 9" key="1">
    <citation type="submission" date="2018-05" db="EMBL/GenBank/DDBJ databases">
        <title>Genomic Encyclopedia of Archaeal and Bacterial Type Strains, Phase II (KMG-II): from individual species to whole genera.</title>
        <authorList>
            <person name="Goeker M."/>
        </authorList>
    </citation>
    <scope>NUCLEOTIDE SEQUENCE [LARGE SCALE GENOMIC DNA]</scope>
    <source>
        <strain evidence="8 9">DSM 19975</strain>
    </source>
</reference>
<evidence type="ECO:0000256" key="5">
    <source>
        <dbReference type="ARBA" id="ARBA00023136"/>
    </source>
</evidence>
<evidence type="ECO:0000256" key="1">
    <source>
        <dbReference type="ARBA" id="ARBA00022475"/>
    </source>
</evidence>
<dbReference type="RefSeq" id="WP_109610249.1">
    <property type="nucleotide sequence ID" value="NZ_QGHA01000016.1"/>
</dbReference>
<dbReference type="InterPro" id="IPR043461">
    <property type="entry name" value="LpxH-like"/>
</dbReference>
<keyword evidence="6" id="KW-0464">Manganese</keyword>
<evidence type="ECO:0000259" key="7">
    <source>
        <dbReference type="Pfam" id="PF00149"/>
    </source>
</evidence>
<keyword evidence="1" id="KW-1003">Cell membrane</keyword>
<dbReference type="PANTHER" id="PTHR34990:SF1">
    <property type="entry name" value="UDP-2,3-DIACYLGLUCOSAMINE HYDROLASE"/>
    <property type="match status" value="1"/>
</dbReference>
<protein>
    <submittedName>
        <fullName evidence="8">UDP-2,3-diacylglucosamine hydrolase</fullName>
    </submittedName>
</protein>
<dbReference type="EMBL" id="QGHA01000016">
    <property type="protein sequence ID" value="PWK69266.1"/>
    <property type="molecule type" value="Genomic_DNA"/>
</dbReference>
<dbReference type="GO" id="GO:0008758">
    <property type="term" value="F:UDP-2,3-diacylglucosamine hydrolase activity"/>
    <property type="evidence" value="ECO:0007669"/>
    <property type="project" value="TreeGrafter"/>
</dbReference>
<dbReference type="PANTHER" id="PTHR34990">
    <property type="entry name" value="UDP-2,3-DIACYLGLUCOSAMINE HYDROLASE-RELATED"/>
    <property type="match status" value="1"/>
</dbReference>
<dbReference type="GO" id="GO:0016020">
    <property type="term" value="C:membrane"/>
    <property type="evidence" value="ECO:0007669"/>
    <property type="project" value="GOC"/>
</dbReference>
<name>A0A316GXN2_9SPHI</name>
<keyword evidence="4 8" id="KW-0378">Hydrolase</keyword>
<keyword evidence="2" id="KW-0997">Cell inner membrane</keyword>
<dbReference type="SUPFAM" id="SSF56300">
    <property type="entry name" value="Metallo-dependent phosphatases"/>
    <property type="match status" value="1"/>
</dbReference>
<dbReference type="InterPro" id="IPR029052">
    <property type="entry name" value="Metallo-depent_PP-like"/>
</dbReference>
<dbReference type="CDD" id="cd07398">
    <property type="entry name" value="MPP_YbbF-LpxH"/>
    <property type="match status" value="1"/>
</dbReference>
<accession>A0A316GXN2</accession>
<evidence type="ECO:0000256" key="3">
    <source>
        <dbReference type="ARBA" id="ARBA00022723"/>
    </source>
</evidence>
<dbReference type="AlphaFoldDB" id="A0A316GXN2"/>
<dbReference type="GO" id="GO:0046872">
    <property type="term" value="F:metal ion binding"/>
    <property type="evidence" value="ECO:0007669"/>
    <property type="project" value="UniProtKB-KW"/>
</dbReference>
<sequence>MPVRHKLYFASDFHLGAGGYAASRTREDRIIRWLDMIKHDAAEIFLVGDVFDFWFEYKTVVPKGYIRFLGKLAELSDAGIKIYMFKGNHDMWMFDYFEKEFGATIISNELKIERGGKKFFIHHGDGLGPGDNFYKLLKNFFRSPFCQWLFARIHPNLGVGIANNWSQHSRDTNEKKDNPKPGEQEWLVQFCREELRTNFYDYLVFGHRHLPLDVQLTPGSRYINLGEWVNYFSYAVFDGTELKLEYFEASVNGSYIMVHGL</sequence>
<dbReference type="Pfam" id="PF00149">
    <property type="entry name" value="Metallophos"/>
    <property type="match status" value="1"/>
</dbReference>